<feature type="region of interest" description="Disordered" evidence="1">
    <location>
        <begin position="1"/>
        <end position="40"/>
    </location>
</feature>
<reference evidence="2 3" key="1">
    <citation type="journal article" date="2014" name="Genome Announc.">
        <title>Draft Genome Sequence of Streptomyces roseochromogenes subsp. oscitans DS 12.976, Producer of the Aminocoumarin Antibiotic Clorobiocin.</title>
        <authorList>
            <person name="Ruckert C."/>
            <person name="Kalinowski J."/>
            <person name="Heide L."/>
            <person name="Apel A.K."/>
        </authorList>
    </citation>
    <scope>NUCLEOTIDE SEQUENCE [LARGE SCALE GENOMIC DNA]</scope>
    <source>
        <strain evidence="2 3">DS 12.976</strain>
    </source>
</reference>
<feature type="compositionally biased region" description="Basic and acidic residues" evidence="1">
    <location>
        <begin position="18"/>
        <end position="36"/>
    </location>
</feature>
<name>V6KRJ1_STRRC</name>
<evidence type="ECO:0000313" key="3">
    <source>
        <dbReference type="Proteomes" id="UP000017984"/>
    </source>
</evidence>
<dbReference type="AlphaFoldDB" id="V6KRJ1"/>
<accession>V6KRJ1</accession>
<proteinExistence type="predicted"/>
<protein>
    <submittedName>
        <fullName evidence="2">Uncharacterized protein</fullName>
    </submittedName>
</protein>
<dbReference type="PATRIC" id="fig|1352936.5.peg.2001"/>
<comment type="caution">
    <text evidence="2">The sequence shown here is derived from an EMBL/GenBank/DDBJ whole genome shotgun (WGS) entry which is preliminary data.</text>
</comment>
<keyword evidence="3" id="KW-1185">Reference proteome</keyword>
<dbReference type="Proteomes" id="UP000017984">
    <property type="component" value="Chromosome"/>
</dbReference>
<evidence type="ECO:0000256" key="1">
    <source>
        <dbReference type="SAM" id="MobiDB-lite"/>
    </source>
</evidence>
<sequence length="72" mass="8157">MVPEVPRRPAQHLPYGVRDTRVPPVEQRREQLDQKLRAARSPSVSAATVMVIGTYLMRGEIHGRLPDACHRC</sequence>
<dbReference type="HOGENOM" id="CLU_2720706_0_0_11"/>
<gene>
    <name evidence="2" type="ORF">M878_09360</name>
</gene>
<evidence type="ECO:0000313" key="2">
    <source>
        <dbReference type="EMBL" id="EST34653.1"/>
    </source>
</evidence>
<dbReference type="EMBL" id="AWQX01000075">
    <property type="protein sequence ID" value="EST34653.1"/>
    <property type="molecule type" value="Genomic_DNA"/>
</dbReference>
<organism evidence="2 3">
    <name type="scientific">Streptomyces roseochromogenus subsp. oscitans DS 12.976</name>
    <dbReference type="NCBI Taxonomy" id="1352936"/>
    <lineage>
        <taxon>Bacteria</taxon>
        <taxon>Bacillati</taxon>
        <taxon>Actinomycetota</taxon>
        <taxon>Actinomycetes</taxon>
        <taxon>Kitasatosporales</taxon>
        <taxon>Streptomycetaceae</taxon>
        <taxon>Streptomyces</taxon>
    </lineage>
</organism>
<dbReference type="STRING" id="1352936.M878_09360"/>